<evidence type="ECO:0000256" key="3">
    <source>
        <dbReference type="ARBA" id="ARBA00022737"/>
    </source>
</evidence>
<dbReference type="InterPro" id="IPR001774">
    <property type="entry name" value="DSL"/>
</dbReference>
<dbReference type="GO" id="GO:0016020">
    <property type="term" value="C:membrane"/>
    <property type="evidence" value="ECO:0007669"/>
    <property type="project" value="UniProtKB-SubCell"/>
</dbReference>
<feature type="region of interest" description="Disordered" evidence="7">
    <location>
        <begin position="197"/>
        <end position="216"/>
    </location>
</feature>
<dbReference type="PROSITE" id="PS51051">
    <property type="entry name" value="DSL"/>
    <property type="match status" value="1"/>
</dbReference>
<organism evidence="11 12">
    <name type="scientific">Ancylostoma ceylanicum</name>
    <dbReference type="NCBI Taxonomy" id="53326"/>
    <lineage>
        <taxon>Eukaryota</taxon>
        <taxon>Metazoa</taxon>
        <taxon>Ecdysozoa</taxon>
        <taxon>Nematoda</taxon>
        <taxon>Chromadorea</taxon>
        <taxon>Rhabditida</taxon>
        <taxon>Rhabditina</taxon>
        <taxon>Rhabditomorpha</taxon>
        <taxon>Strongyloidea</taxon>
        <taxon>Ancylostomatidae</taxon>
        <taxon>Ancylostomatinae</taxon>
        <taxon>Ancylostoma</taxon>
    </lineage>
</organism>
<feature type="disulfide bond" evidence="5">
    <location>
        <begin position="132"/>
        <end position="141"/>
    </location>
</feature>
<evidence type="ECO:0000256" key="8">
    <source>
        <dbReference type="SAM" id="Phobius"/>
    </source>
</evidence>
<keyword evidence="6 8" id="KW-0812">Transmembrane</keyword>
<evidence type="ECO:0000259" key="10">
    <source>
        <dbReference type="PROSITE" id="PS51051"/>
    </source>
</evidence>
<feature type="region of interest" description="Disordered" evidence="7">
    <location>
        <begin position="269"/>
        <end position="288"/>
    </location>
</feature>
<dbReference type="Pfam" id="PF01414">
    <property type="entry name" value="DSL"/>
    <property type="match status" value="1"/>
</dbReference>
<dbReference type="OrthoDB" id="283575at2759"/>
<keyword evidence="2 6" id="KW-0245">EGF-like domain</keyword>
<keyword evidence="6 8" id="KW-0472">Membrane</keyword>
<feature type="signal peptide" evidence="9">
    <location>
        <begin position="1"/>
        <end position="19"/>
    </location>
</feature>
<feature type="transmembrane region" description="Helical" evidence="8">
    <location>
        <begin position="315"/>
        <end position="336"/>
    </location>
</feature>
<dbReference type="STRING" id="53326.A0A016UW77"/>
<sequence length="442" mass="48322">MMSLTTPLTLILLISTVAANLFSSGMFLVRISSEERHSIQFCFTELPYTVRRSPSSRCLKSGELTVAKGTERVIDLRLMNSTTAYLTVEFNITARGQSLPKTITERVVVDGALPAKRIAVDSGLVLEFVTICDRPWYGLMCSRYCIERNDANYVCDPRGEKVCLVGWTGKDCDIGDFFHRNISLNTTKNVFPTLSEETTPLTSSAPTTLPSTGRLPSQEYGSAVVRTTISAHVTSPSVSTTAATTAKLLVEKVSHPISRFTSIHVTDRTRTRLPSSSTHQAPSSSVSSQSENIEVLKVVSHVDGDNSTTSHMETVVTVFLVVIATASLGYLLLICVRNSSVQNWINDSKAKIIVRGSLLSFRKYDPAESLQKVFVIETKKTDVKVDYESAEKLGPRYSSQPTAAVGQSPSANDESVVESNTYHEIDSFLVSSVVDVRVATLV</sequence>
<evidence type="ECO:0000256" key="7">
    <source>
        <dbReference type="SAM" id="MobiDB-lite"/>
    </source>
</evidence>
<evidence type="ECO:0000313" key="12">
    <source>
        <dbReference type="Proteomes" id="UP000024635"/>
    </source>
</evidence>
<comment type="caution">
    <text evidence="11">The sequence shown here is derived from an EMBL/GenBank/DDBJ whole genome shotgun (WGS) entry which is preliminary data.</text>
</comment>
<reference evidence="12" key="1">
    <citation type="journal article" date="2015" name="Nat. Genet.">
        <title>The genome and transcriptome of the zoonotic hookworm Ancylostoma ceylanicum identify infection-specific gene families.</title>
        <authorList>
            <person name="Schwarz E.M."/>
            <person name="Hu Y."/>
            <person name="Antoshechkin I."/>
            <person name="Miller M.M."/>
            <person name="Sternberg P.W."/>
            <person name="Aroian R.V."/>
        </authorList>
    </citation>
    <scope>NUCLEOTIDE SEQUENCE</scope>
    <source>
        <strain evidence="12">HY135</strain>
    </source>
</reference>
<keyword evidence="12" id="KW-1185">Reference proteome</keyword>
<feature type="domain" description="DSL" evidence="10">
    <location>
        <begin position="130"/>
        <end position="172"/>
    </location>
</feature>
<dbReference type="GO" id="GO:0007154">
    <property type="term" value="P:cell communication"/>
    <property type="evidence" value="ECO:0007669"/>
    <property type="project" value="InterPro"/>
</dbReference>
<evidence type="ECO:0000313" key="11">
    <source>
        <dbReference type="EMBL" id="EYC18718.1"/>
    </source>
</evidence>
<comment type="subcellular location">
    <subcellularLocation>
        <location evidence="6">Membrane</location>
        <topology evidence="6">Single-pass type I membrane protein</topology>
    </subcellularLocation>
</comment>
<dbReference type="SMART" id="SM00051">
    <property type="entry name" value="DSL"/>
    <property type="match status" value="1"/>
</dbReference>
<comment type="caution">
    <text evidence="5">Lacks conserved residue(s) required for the propagation of feature annotation.</text>
</comment>
<evidence type="ECO:0000256" key="1">
    <source>
        <dbReference type="ARBA" id="ARBA00022473"/>
    </source>
</evidence>
<name>A0A016UW77_9BILA</name>
<keyword evidence="3 6" id="KW-0677">Repeat</keyword>
<feature type="chain" id="PRO_5001489299" description="Delta-like protein" evidence="9">
    <location>
        <begin position="20"/>
        <end position="442"/>
    </location>
</feature>
<keyword evidence="1 6" id="KW-0217">Developmental protein</keyword>
<feature type="compositionally biased region" description="Low complexity" evidence="7">
    <location>
        <begin position="275"/>
        <end position="288"/>
    </location>
</feature>
<keyword evidence="6 8" id="KW-1133">Transmembrane helix</keyword>
<protein>
    <recommendedName>
        <fullName evidence="6">Delta-like protein</fullName>
    </recommendedName>
</protein>
<dbReference type="EMBL" id="JARK01001362">
    <property type="protein sequence ID" value="EYC18718.1"/>
    <property type="molecule type" value="Genomic_DNA"/>
</dbReference>
<dbReference type="AlphaFoldDB" id="A0A016UW77"/>
<feature type="disulfide bond" evidence="5">
    <location>
        <begin position="163"/>
        <end position="172"/>
    </location>
</feature>
<dbReference type="Gene3D" id="2.10.25.140">
    <property type="match status" value="1"/>
</dbReference>
<accession>A0A016UW77</accession>
<dbReference type="Proteomes" id="UP000024635">
    <property type="component" value="Unassembled WGS sequence"/>
</dbReference>
<evidence type="ECO:0000256" key="2">
    <source>
        <dbReference type="ARBA" id="ARBA00022536"/>
    </source>
</evidence>
<keyword evidence="6 9" id="KW-0732">Signal</keyword>
<evidence type="ECO:0000256" key="9">
    <source>
        <dbReference type="SAM" id="SignalP"/>
    </source>
</evidence>
<evidence type="ECO:0000256" key="5">
    <source>
        <dbReference type="PROSITE-ProRule" id="PRU00377"/>
    </source>
</evidence>
<evidence type="ECO:0000256" key="4">
    <source>
        <dbReference type="ARBA" id="ARBA00023157"/>
    </source>
</evidence>
<proteinExistence type="predicted"/>
<keyword evidence="4 5" id="KW-1015">Disulfide bond</keyword>
<comment type="function">
    <text evidence="6">Putative Notch ligand involved in the mediation of Notch signaling.</text>
</comment>
<gene>
    <name evidence="11" type="primary">Acey_s0026.g1328</name>
    <name evidence="11" type="ORF">Y032_0026g1328</name>
</gene>
<feature type="compositionally biased region" description="Low complexity" evidence="7">
    <location>
        <begin position="197"/>
        <end position="212"/>
    </location>
</feature>
<evidence type="ECO:0000256" key="6">
    <source>
        <dbReference type="RuleBase" id="RU280815"/>
    </source>
</evidence>